<dbReference type="GO" id="GO:0140911">
    <property type="term" value="F:pore-forming activity"/>
    <property type="evidence" value="ECO:0007669"/>
    <property type="project" value="InterPro"/>
</dbReference>
<dbReference type="GO" id="GO:0046872">
    <property type="term" value="F:metal ion binding"/>
    <property type="evidence" value="ECO:0007669"/>
    <property type="project" value="UniProtKB-KW"/>
</dbReference>
<reference evidence="9 10" key="1">
    <citation type="submission" date="2018-12" db="EMBL/GenBank/DDBJ databases">
        <authorList>
            <consortium name="Pathogen Informatics"/>
        </authorList>
    </citation>
    <scope>NUCLEOTIDE SEQUENCE [LARGE SCALE GENOMIC DNA]</scope>
    <source>
        <strain evidence="9 10">NCTC13079</strain>
    </source>
</reference>
<dbReference type="GO" id="GO:0005886">
    <property type="term" value="C:plasma membrane"/>
    <property type="evidence" value="ECO:0007669"/>
    <property type="project" value="UniProtKB-SubCell"/>
</dbReference>
<dbReference type="OrthoDB" id="9813689at2"/>
<feature type="transmembrane region" description="Helical" evidence="8">
    <location>
        <begin position="48"/>
        <end position="67"/>
    </location>
</feature>
<dbReference type="AlphaFoldDB" id="A0A448UZQ1"/>
<keyword evidence="7" id="KW-0479">Metal-binding</keyword>
<feature type="binding site" evidence="7">
    <location>
        <position position="196"/>
    </location>
    <ligand>
        <name>Zn(2+)</name>
        <dbReference type="ChEBI" id="CHEBI:29105"/>
    </ligand>
</feature>
<evidence type="ECO:0000256" key="3">
    <source>
        <dbReference type="ARBA" id="ARBA00022475"/>
    </source>
</evidence>
<feature type="binding site" evidence="7">
    <location>
        <position position="200"/>
    </location>
    <ligand>
        <name>Zn(2+)</name>
        <dbReference type="ChEBI" id="CHEBI:29105"/>
    </ligand>
</feature>
<accession>A0A448UZQ1</accession>
<evidence type="ECO:0000256" key="4">
    <source>
        <dbReference type="ARBA" id="ARBA00022692"/>
    </source>
</evidence>
<keyword evidence="10" id="KW-1185">Reference proteome</keyword>
<keyword evidence="5 8" id="KW-1133">Transmembrane helix</keyword>
<dbReference type="KEGG" id="piv:NCTC13079_00085"/>
<feature type="transmembrane region" description="Helical" evidence="8">
    <location>
        <begin position="168"/>
        <end position="187"/>
    </location>
</feature>
<proteinExistence type="inferred from homology"/>
<protein>
    <submittedName>
        <fullName evidence="9">Hemolysin</fullName>
    </submittedName>
</protein>
<comment type="similarity">
    <text evidence="2">Belongs to the UPF0073 (Hly-III) family.</text>
</comment>
<dbReference type="NCBIfam" id="TIGR01065">
    <property type="entry name" value="hlyIII"/>
    <property type="match status" value="1"/>
</dbReference>
<evidence type="ECO:0000256" key="2">
    <source>
        <dbReference type="ARBA" id="ARBA00008488"/>
    </source>
</evidence>
<evidence type="ECO:0000256" key="1">
    <source>
        <dbReference type="ARBA" id="ARBA00004651"/>
    </source>
</evidence>
<name>A0A448UZQ1_9FIRM</name>
<feature type="transmembrane region" description="Helical" evidence="8">
    <location>
        <begin position="199"/>
        <end position="220"/>
    </location>
</feature>
<keyword evidence="3" id="KW-1003">Cell membrane</keyword>
<keyword evidence="6 8" id="KW-0472">Membrane</keyword>
<dbReference type="EMBL" id="LR134523">
    <property type="protein sequence ID" value="VEJ34305.1"/>
    <property type="molecule type" value="Genomic_DNA"/>
</dbReference>
<evidence type="ECO:0000313" key="9">
    <source>
        <dbReference type="EMBL" id="VEJ34305.1"/>
    </source>
</evidence>
<evidence type="ECO:0000313" key="10">
    <source>
        <dbReference type="Proteomes" id="UP000269544"/>
    </source>
</evidence>
<evidence type="ECO:0000256" key="5">
    <source>
        <dbReference type="ARBA" id="ARBA00022989"/>
    </source>
</evidence>
<dbReference type="Pfam" id="PF03006">
    <property type="entry name" value="HlyIII"/>
    <property type="match status" value="1"/>
</dbReference>
<feature type="transmembrane region" description="Helical" evidence="8">
    <location>
        <begin position="21"/>
        <end position="42"/>
    </location>
</feature>
<dbReference type="InterPro" id="IPR005744">
    <property type="entry name" value="Hy-lIII"/>
</dbReference>
<evidence type="ECO:0000256" key="6">
    <source>
        <dbReference type="ARBA" id="ARBA00023136"/>
    </source>
</evidence>
<gene>
    <name evidence="9" type="primary">yqfA</name>
    <name evidence="9" type="ORF">NCTC13079_00085</name>
</gene>
<comment type="subcellular location">
    <subcellularLocation>
        <location evidence="1">Cell membrane</location>
        <topology evidence="1">Multi-pass membrane protein</topology>
    </subcellularLocation>
</comment>
<dbReference type="RefSeq" id="WP_126464571.1">
    <property type="nucleotide sequence ID" value="NZ_LR134523.1"/>
</dbReference>
<feature type="transmembrane region" description="Helical" evidence="8">
    <location>
        <begin position="112"/>
        <end position="132"/>
    </location>
</feature>
<organism evidence="9 10">
    <name type="scientific">Aedoeadaptatus ivorii</name>
    <dbReference type="NCBI Taxonomy" id="54006"/>
    <lineage>
        <taxon>Bacteria</taxon>
        <taxon>Bacillati</taxon>
        <taxon>Bacillota</taxon>
        <taxon>Tissierellia</taxon>
        <taxon>Tissierellales</taxon>
        <taxon>Peptoniphilaceae</taxon>
        <taxon>Aedoeadaptatus</taxon>
    </lineage>
</organism>
<evidence type="ECO:0000256" key="8">
    <source>
        <dbReference type="SAM" id="Phobius"/>
    </source>
</evidence>
<sequence length="221" mass="24444">MKTKDWEAERYDPREERSNALSHWLGALLGAIGLSVLLFCAIRNRSVAQIVSFSIYGGSFILMYIASASYHSVQAPRIRKLLRVADHSAIFLFIAGTYMPIAILSLRGGLRVGISCAVWGIAVFGVVFKILTAKRLSSTKNVSLFLYLALGWLALLIVRPIVETVGIQFLLFLLAGGLLYSAGTVFYAKRTLRFHHAIWHLFVLAASVVHYIGILDAYALP</sequence>
<dbReference type="Proteomes" id="UP000269544">
    <property type="component" value="Chromosome"/>
</dbReference>
<feature type="binding site" evidence="7">
    <location>
        <position position="71"/>
    </location>
    <ligand>
        <name>Zn(2+)</name>
        <dbReference type="ChEBI" id="CHEBI:29105"/>
    </ligand>
</feature>
<feature type="transmembrane region" description="Helical" evidence="8">
    <location>
        <begin position="144"/>
        <end position="162"/>
    </location>
</feature>
<keyword evidence="4 8" id="KW-0812">Transmembrane</keyword>
<keyword evidence="7" id="KW-0862">Zinc</keyword>
<dbReference type="PANTHER" id="PTHR20855">
    <property type="entry name" value="ADIPOR/PROGESTIN RECEPTOR-RELATED"/>
    <property type="match status" value="1"/>
</dbReference>
<evidence type="ECO:0000256" key="7">
    <source>
        <dbReference type="PIRSR" id="PIRSR604254-1"/>
    </source>
</evidence>
<feature type="transmembrane region" description="Helical" evidence="8">
    <location>
        <begin position="88"/>
        <end position="106"/>
    </location>
</feature>
<dbReference type="InterPro" id="IPR004254">
    <property type="entry name" value="AdipoR/HlyIII-related"/>
</dbReference>
<dbReference type="PANTHER" id="PTHR20855:SF3">
    <property type="entry name" value="LD03007P"/>
    <property type="match status" value="1"/>
</dbReference>